<dbReference type="Gene3D" id="1.25.40.380">
    <property type="entry name" value="Protein of unknown function DUF1810"/>
    <property type="match status" value="1"/>
</dbReference>
<proteinExistence type="predicted"/>
<gene>
    <name evidence="1" type="ORF">K6753_12285</name>
</gene>
<comment type="caution">
    <text evidence="1">The sequence shown here is derived from an EMBL/GenBank/DDBJ whole genome shotgun (WGS) entry which is preliminary data.</text>
</comment>
<sequence>MDSDDPFDLDRFIQAQAGTYAQALAELHAGRKRTHWMWFVFPQLVGLGHSAMSRRFGITGLDEARAYLAHPVLGARLRECSDVVAASTVSVHDLFGSPDDLKLRSCMTLFEAAGGDPCFRAVLASKFDDEPCARTLELLDARRP</sequence>
<protein>
    <submittedName>
        <fullName evidence="1">DUF1810 domain-containing protein</fullName>
    </submittedName>
</protein>
<dbReference type="InterPro" id="IPR036287">
    <property type="entry name" value="Rv1873-like_sf"/>
</dbReference>
<dbReference type="Pfam" id="PF08837">
    <property type="entry name" value="DUF1810"/>
    <property type="match status" value="1"/>
</dbReference>
<name>A0ABS7T8W6_9GAMM</name>
<reference evidence="1 2" key="1">
    <citation type="submission" date="2021-09" db="EMBL/GenBank/DDBJ databases">
        <title>Lysobacter sp. 13A isolated from the river sediment.</title>
        <authorList>
            <person name="Liu H."/>
            <person name="Li S."/>
            <person name="Mao S."/>
        </authorList>
    </citation>
    <scope>NUCLEOTIDE SEQUENCE [LARGE SCALE GENOMIC DNA]</scope>
    <source>
        <strain evidence="1 2">13A</strain>
    </source>
</reference>
<evidence type="ECO:0000313" key="2">
    <source>
        <dbReference type="Proteomes" id="UP001430954"/>
    </source>
</evidence>
<dbReference type="SUPFAM" id="SSF140736">
    <property type="entry name" value="Rv1873-like"/>
    <property type="match status" value="1"/>
</dbReference>
<evidence type="ECO:0000313" key="1">
    <source>
        <dbReference type="EMBL" id="MBZ4040308.1"/>
    </source>
</evidence>
<organism evidence="1 2">
    <name type="scientific">Novilysobacter selenitireducens</name>
    <dbReference type="NCBI Taxonomy" id="2872639"/>
    <lineage>
        <taxon>Bacteria</taxon>
        <taxon>Pseudomonadati</taxon>
        <taxon>Pseudomonadota</taxon>
        <taxon>Gammaproteobacteria</taxon>
        <taxon>Lysobacterales</taxon>
        <taxon>Lysobacteraceae</taxon>
        <taxon>Novilysobacter</taxon>
    </lineage>
</organism>
<dbReference type="Proteomes" id="UP001430954">
    <property type="component" value="Unassembled WGS sequence"/>
</dbReference>
<accession>A0ABS7T8W6</accession>
<dbReference type="InterPro" id="IPR014937">
    <property type="entry name" value="DUF1810"/>
</dbReference>
<dbReference type="PIRSF" id="PIRSF008546">
    <property type="entry name" value="UCP008546"/>
    <property type="match status" value="1"/>
</dbReference>
<dbReference type="RefSeq" id="WP_223676761.1">
    <property type="nucleotide sequence ID" value="NZ_JAINZW010000006.1"/>
</dbReference>
<keyword evidence="2" id="KW-1185">Reference proteome</keyword>
<dbReference type="EMBL" id="JAINZW010000006">
    <property type="protein sequence ID" value="MBZ4040308.1"/>
    <property type="molecule type" value="Genomic_DNA"/>
</dbReference>